<dbReference type="CDD" id="cd06779">
    <property type="entry name" value="cpPDZ_Deg_HtrA-like"/>
    <property type="match status" value="1"/>
</dbReference>
<dbReference type="Proteomes" id="UP000447434">
    <property type="component" value="Chromosome 6"/>
</dbReference>
<dbReference type="Gene3D" id="2.40.10.10">
    <property type="entry name" value="Trypsin-like serine proteases"/>
    <property type="match status" value="2"/>
</dbReference>
<feature type="region of interest" description="Disordered" evidence="5">
    <location>
        <begin position="41"/>
        <end position="92"/>
    </location>
</feature>
<gene>
    <name evidence="8" type="ORF">Lalb_Chr06g0163301</name>
</gene>
<proteinExistence type="inferred from homology"/>
<dbReference type="PANTHER" id="PTHR45980:SF6">
    <property type="entry name" value="PROTEASE DO-LIKE 2, CHLOROPLASTIC"/>
    <property type="match status" value="1"/>
</dbReference>
<dbReference type="Pfam" id="PF13180">
    <property type="entry name" value="PDZ_2"/>
    <property type="match status" value="1"/>
</dbReference>
<comment type="similarity">
    <text evidence="1">Belongs to the peptidase S1C family.</text>
</comment>
<dbReference type="InterPro" id="IPR046449">
    <property type="entry name" value="DEGP_PDZ_sf"/>
</dbReference>
<dbReference type="InterPro" id="IPR001940">
    <property type="entry name" value="Peptidase_S1C"/>
</dbReference>
<name>A0A6A4QDF4_LUPAL</name>
<dbReference type="InterPro" id="IPR001478">
    <property type="entry name" value="PDZ"/>
</dbReference>
<organism evidence="8 9">
    <name type="scientific">Lupinus albus</name>
    <name type="common">White lupine</name>
    <name type="synonym">Lupinus termis</name>
    <dbReference type="NCBI Taxonomy" id="3870"/>
    <lineage>
        <taxon>Eukaryota</taxon>
        <taxon>Viridiplantae</taxon>
        <taxon>Streptophyta</taxon>
        <taxon>Embryophyta</taxon>
        <taxon>Tracheophyta</taxon>
        <taxon>Spermatophyta</taxon>
        <taxon>Magnoliopsida</taxon>
        <taxon>eudicotyledons</taxon>
        <taxon>Gunneridae</taxon>
        <taxon>Pentapetalae</taxon>
        <taxon>rosids</taxon>
        <taxon>fabids</taxon>
        <taxon>Fabales</taxon>
        <taxon>Fabaceae</taxon>
        <taxon>Papilionoideae</taxon>
        <taxon>50 kb inversion clade</taxon>
        <taxon>genistoids sensu lato</taxon>
        <taxon>core genistoids</taxon>
        <taxon>Genisteae</taxon>
        <taxon>Lupinus</taxon>
    </lineage>
</organism>
<evidence type="ECO:0000313" key="8">
    <source>
        <dbReference type="EMBL" id="KAE9611516.1"/>
    </source>
</evidence>
<feature type="domain" description="Protease Do-like PDZ" evidence="7">
    <location>
        <begin position="430"/>
        <end position="571"/>
    </location>
</feature>
<evidence type="ECO:0000256" key="2">
    <source>
        <dbReference type="ARBA" id="ARBA00022670"/>
    </source>
</evidence>
<evidence type="ECO:0000256" key="4">
    <source>
        <dbReference type="ARBA" id="ARBA00022825"/>
    </source>
</evidence>
<dbReference type="PANTHER" id="PTHR45980">
    <property type="match status" value="1"/>
</dbReference>
<evidence type="ECO:0000313" key="9">
    <source>
        <dbReference type="Proteomes" id="UP000447434"/>
    </source>
</evidence>
<dbReference type="Gene3D" id="2.30.42.10">
    <property type="match status" value="1"/>
</dbReference>
<evidence type="ECO:0000259" key="7">
    <source>
        <dbReference type="Pfam" id="PF17815"/>
    </source>
</evidence>
<feature type="domain" description="PDZ" evidence="6">
    <location>
        <begin position="324"/>
        <end position="421"/>
    </location>
</feature>
<dbReference type="Pfam" id="PF17815">
    <property type="entry name" value="PDZ_3"/>
    <property type="match status" value="1"/>
</dbReference>
<dbReference type="InterPro" id="IPR009003">
    <property type="entry name" value="Peptidase_S1_PA"/>
</dbReference>
<dbReference type="OrthoDB" id="4217619at2759"/>
<dbReference type="FunFam" id="2.40.10.10:FF:000131">
    <property type="entry name" value="Protease Do-like 9"/>
    <property type="match status" value="1"/>
</dbReference>
<protein>
    <submittedName>
        <fullName evidence="8">Putative peptidase Do</fullName>
    </submittedName>
</protein>
<keyword evidence="3" id="KW-0378">Hydrolase</keyword>
<dbReference type="GO" id="GO:0006508">
    <property type="term" value="P:proteolysis"/>
    <property type="evidence" value="ECO:0007669"/>
    <property type="project" value="UniProtKB-KW"/>
</dbReference>
<dbReference type="InterPro" id="IPR043504">
    <property type="entry name" value="Peptidase_S1_PA_chymotrypsin"/>
</dbReference>
<keyword evidence="2" id="KW-0645">Protease</keyword>
<comment type="caution">
    <text evidence="8">The sequence shown here is derived from an EMBL/GenBank/DDBJ whole genome shotgun (WGS) entry which is preliminary data.</text>
</comment>
<reference evidence="9" key="1">
    <citation type="journal article" date="2020" name="Nat. Commun.">
        <title>Genome sequence of the cluster root forming white lupin.</title>
        <authorList>
            <person name="Hufnagel B."/>
            <person name="Marques A."/>
            <person name="Soriano A."/>
            <person name="Marques L."/>
            <person name="Divol F."/>
            <person name="Doumas P."/>
            <person name="Sallet E."/>
            <person name="Mancinotti D."/>
            <person name="Carrere S."/>
            <person name="Marande W."/>
            <person name="Arribat S."/>
            <person name="Keller J."/>
            <person name="Huneau C."/>
            <person name="Blein T."/>
            <person name="Aime D."/>
            <person name="Laguerre M."/>
            <person name="Taylor J."/>
            <person name="Schubert V."/>
            <person name="Nelson M."/>
            <person name="Geu-Flores F."/>
            <person name="Crespi M."/>
            <person name="Gallardo-Guerrero K."/>
            <person name="Delaux P.-M."/>
            <person name="Salse J."/>
            <person name="Berges H."/>
            <person name="Guyot R."/>
            <person name="Gouzy J."/>
            <person name="Peret B."/>
        </authorList>
    </citation>
    <scope>NUCLEOTIDE SEQUENCE [LARGE SCALE GENOMIC DNA]</scope>
    <source>
        <strain evidence="9">cv. Amiga</strain>
    </source>
</reference>
<evidence type="ECO:0000256" key="5">
    <source>
        <dbReference type="SAM" id="MobiDB-lite"/>
    </source>
</evidence>
<keyword evidence="9" id="KW-1185">Reference proteome</keyword>
<dbReference type="GO" id="GO:0004252">
    <property type="term" value="F:serine-type endopeptidase activity"/>
    <property type="evidence" value="ECO:0007669"/>
    <property type="project" value="InterPro"/>
</dbReference>
<evidence type="ECO:0000259" key="6">
    <source>
        <dbReference type="Pfam" id="PF13180"/>
    </source>
</evidence>
<keyword evidence="4" id="KW-0720">Serine protease</keyword>
<sequence length="608" mass="67110">MAIALWSCTTSSLSSVLWSTVKLRYSHVSYRPIISLHYNHARATSNPHPPSSSSKSNTQQKKKKKKQSKDERGNVDKPQPASSYKGFGIPRKDKDSVFDSKDQQVEPSNIQNAAFLNAVVKVYCTHTAPDYSLPWQKQRQFTSTGSAFMIGGRKLLTNAHCVEHNTQVKVKRRGDDTKYVAKVLARGVDCDIALLSVESDEFWEEVEPLRFGHLPHLQDSVTVVGYPLGGDTISVTKGVVSRIEVTSYAHGSSDLLGIQIDAAINPGNSGGPAFNAQGECIGVAFQVLRSEDAENIGYVIPTKVVSHFLSDYEKNGRYTGFACLGVLIQKLENPVLRAYLKVKSNEGVLVRRVEPTSDANNVLKEGDVIVRFDGVRVGCEGTVPFRSNERIAFHYLISQKFPGDTAELGIIRAGTSMKVKVVLNPRVHLVPYHIDGGQPSYLIIAGLVFTPFSEPLIEEECEDTIGLKLLAKARYSLAKFEGEQIVILSQVLANEVNIGYEDMNNLQVLKFNGTRIKNIQHLAHLVDSCKDRYLCFEFEDSYVAVLERKAAATASSCILTNYGIPSERSPDLLKPYVNSLEGDPSAEKEFGDIPVSNYEIGVDGLFWA</sequence>
<dbReference type="SUPFAM" id="SSF50156">
    <property type="entry name" value="PDZ domain-like"/>
    <property type="match status" value="1"/>
</dbReference>
<dbReference type="AlphaFoldDB" id="A0A6A4QDF4"/>
<dbReference type="EMBL" id="WOCE01000006">
    <property type="protein sequence ID" value="KAE9611516.1"/>
    <property type="molecule type" value="Genomic_DNA"/>
</dbReference>
<evidence type="ECO:0000256" key="3">
    <source>
        <dbReference type="ARBA" id="ARBA00022801"/>
    </source>
</evidence>
<dbReference type="FunFam" id="2.40.10.10:FF:000012">
    <property type="entry name" value="protease Do-like 9"/>
    <property type="match status" value="1"/>
</dbReference>
<accession>A0A6A4QDF4</accession>
<dbReference type="SUPFAM" id="SSF50494">
    <property type="entry name" value="Trypsin-like serine proteases"/>
    <property type="match status" value="1"/>
</dbReference>
<dbReference type="PRINTS" id="PR00834">
    <property type="entry name" value="PROTEASES2C"/>
</dbReference>
<evidence type="ECO:0000256" key="1">
    <source>
        <dbReference type="ARBA" id="ARBA00010541"/>
    </source>
</evidence>
<dbReference type="InterPro" id="IPR036034">
    <property type="entry name" value="PDZ_sf"/>
</dbReference>
<dbReference type="Gene3D" id="3.20.190.20">
    <property type="match status" value="1"/>
</dbReference>
<dbReference type="Pfam" id="PF13365">
    <property type="entry name" value="Trypsin_2"/>
    <property type="match status" value="1"/>
</dbReference>
<dbReference type="InterPro" id="IPR041517">
    <property type="entry name" value="DEGP_PDZ"/>
</dbReference>